<dbReference type="Gene3D" id="1.20.1530.20">
    <property type="match status" value="1"/>
</dbReference>
<dbReference type="Proteomes" id="UP001319200">
    <property type="component" value="Unassembled WGS sequence"/>
</dbReference>
<comment type="caution">
    <text evidence="2">The sequence shown here is derived from an EMBL/GenBank/DDBJ whole genome shotgun (WGS) entry which is preliminary data.</text>
</comment>
<keyword evidence="3" id="KW-1185">Reference proteome</keyword>
<organism evidence="2 3">
    <name type="scientific">Chryseosolibacter histidini</name>
    <dbReference type="NCBI Taxonomy" id="2782349"/>
    <lineage>
        <taxon>Bacteria</taxon>
        <taxon>Pseudomonadati</taxon>
        <taxon>Bacteroidota</taxon>
        <taxon>Cytophagia</taxon>
        <taxon>Cytophagales</taxon>
        <taxon>Chryseotaleaceae</taxon>
        <taxon>Chryseosolibacter</taxon>
    </lineage>
</organism>
<dbReference type="EMBL" id="JAHESF010000041">
    <property type="protein sequence ID" value="MBT1700442.1"/>
    <property type="molecule type" value="Genomic_DNA"/>
</dbReference>
<dbReference type="AlphaFoldDB" id="A0AAP2DSK8"/>
<keyword evidence="1" id="KW-1133">Transmembrane helix</keyword>
<accession>A0AAP2DSK8</accession>
<keyword evidence="1" id="KW-0472">Membrane</keyword>
<feature type="transmembrane region" description="Helical" evidence="1">
    <location>
        <begin position="34"/>
        <end position="50"/>
    </location>
</feature>
<gene>
    <name evidence="2" type="ORF">KK083_26380</name>
</gene>
<name>A0AAP2DSK8_9BACT</name>
<sequence>MHFFKIPLTDPVLVFSVVLLVILISPILFSKIKIPGIVGLILSGVLLGPMQRGKKDSRSGWIP</sequence>
<reference evidence="2 3" key="1">
    <citation type="submission" date="2021-05" db="EMBL/GenBank/DDBJ databases">
        <title>A Polyphasic approach of four new species of the genus Ohtaekwangia: Ohtaekwangia histidinii sp. nov., Ohtaekwangia cretensis sp. nov., Ohtaekwangia indiensis sp. nov., Ohtaekwangia reichenbachii sp. nov. from diverse environment.</title>
        <authorList>
            <person name="Octaviana S."/>
        </authorList>
    </citation>
    <scope>NUCLEOTIDE SEQUENCE [LARGE SCALE GENOMIC DNA]</scope>
    <source>
        <strain evidence="2 3">PWU4</strain>
    </source>
</reference>
<protein>
    <submittedName>
        <fullName evidence="2">Cation:proton antiporter</fullName>
    </submittedName>
</protein>
<feature type="transmembrane region" description="Helical" evidence="1">
    <location>
        <begin position="12"/>
        <end position="28"/>
    </location>
</feature>
<evidence type="ECO:0000313" key="2">
    <source>
        <dbReference type="EMBL" id="MBT1700442.1"/>
    </source>
</evidence>
<evidence type="ECO:0000313" key="3">
    <source>
        <dbReference type="Proteomes" id="UP001319200"/>
    </source>
</evidence>
<keyword evidence="1" id="KW-0812">Transmembrane</keyword>
<evidence type="ECO:0000256" key="1">
    <source>
        <dbReference type="SAM" id="Phobius"/>
    </source>
</evidence>
<proteinExistence type="predicted"/>
<dbReference type="InterPro" id="IPR038770">
    <property type="entry name" value="Na+/solute_symporter_sf"/>
</dbReference>